<dbReference type="InterPro" id="IPR050189">
    <property type="entry name" value="MFS_Efflux_Transporters"/>
</dbReference>
<dbReference type="Pfam" id="PF07690">
    <property type="entry name" value="MFS_1"/>
    <property type="match status" value="1"/>
</dbReference>
<keyword evidence="5 6" id="KW-0472">Membrane</keyword>
<protein>
    <submittedName>
        <fullName evidence="8">Predicted arabinose efflux permease, MFS family</fullName>
    </submittedName>
</protein>
<keyword evidence="4 6" id="KW-1133">Transmembrane helix</keyword>
<evidence type="ECO:0000313" key="8">
    <source>
        <dbReference type="EMBL" id="SFK28381.1"/>
    </source>
</evidence>
<feature type="transmembrane region" description="Helical" evidence="6">
    <location>
        <begin position="46"/>
        <end position="64"/>
    </location>
</feature>
<dbReference type="InterPro" id="IPR020846">
    <property type="entry name" value="MFS_dom"/>
</dbReference>
<dbReference type="OrthoDB" id="9812221at2"/>
<dbReference type="GO" id="GO:0022857">
    <property type="term" value="F:transmembrane transporter activity"/>
    <property type="evidence" value="ECO:0007669"/>
    <property type="project" value="InterPro"/>
</dbReference>
<evidence type="ECO:0000259" key="7">
    <source>
        <dbReference type="PROSITE" id="PS50850"/>
    </source>
</evidence>
<keyword evidence="3 6" id="KW-0812">Transmembrane</keyword>
<dbReference type="SUPFAM" id="SSF103473">
    <property type="entry name" value="MFS general substrate transporter"/>
    <property type="match status" value="1"/>
</dbReference>
<keyword evidence="9" id="KW-1185">Reference proteome</keyword>
<gene>
    <name evidence="8" type="ORF">SAMN05216302_100389</name>
</gene>
<feature type="transmembrane region" description="Helical" evidence="6">
    <location>
        <begin position="252"/>
        <end position="277"/>
    </location>
</feature>
<evidence type="ECO:0000256" key="4">
    <source>
        <dbReference type="ARBA" id="ARBA00022989"/>
    </source>
</evidence>
<feature type="transmembrane region" description="Helical" evidence="6">
    <location>
        <begin position="289"/>
        <end position="309"/>
    </location>
</feature>
<evidence type="ECO:0000256" key="5">
    <source>
        <dbReference type="ARBA" id="ARBA00023136"/>
    </source>
</evidence>
<feature type="transmembrane region" description="Helical" evidence="6">
    <location>
        <begin position="111"/>
        <end position="131"/>
    </location>
</feature>
<dbReference type="GO" id="GO:0005886">
    <property type="term" value="C:plasma membrane"/>
    <property type="evidence" value="ECO:0007669"/>
    <property type="project" value="UniProtKB-SubCell"/>
</dbReference>
<evidence type="ECO:0000256" key="1">
    <source>
        <dbReference type="ARBA" id="ARBA00004651"/>
    </source>
</evidence>
<reference evidence="8" key="1">
    <citation type="submission" date="2016-10" db="EMBL/GenBank/DDBJ databases">
        <authorList>
            <person name="de Groot N.N."/>
        </authorList>
    </citation>
    <scope>NUCLEOTIDE SEQUENCE [LARGE SCALE GENOMIC DNA]</scope>
    <source>
        <strain evidence="8">Nm69</strain>
    </source>
</reference>
<dbReference type="STRING" id="52441.SAMN05216302_100389"/>
<feature type="transmembrane region" description="Helical" evidence="6">
    <location>
        <begin position="387"/>
        <end position="405"/>
    </location>
</feature>
<dbReference type="RefSeq" id="WP_090697052.1">
    <property type="nucleotide sequence ID" value="NZ_FOSP01000003.1"/>
</dbReference>
<dbReference type="AlphaFoldDB" id="A0A1I3YAT2"/>
<dbReference type="Gene3D" id="1.20.1250.20">
    <property type="entry name" value="MFS general substrate transporter like domains"/>
    <property type="match status" value="1"/>
</dbReference>
<dbReference type="EMBL" id="FOSP01000003">
    <property type="protein sequence ID" value="SFK28381.1"/>
    <property type="molecule type" value="Genomic_DNA"/>
</dbReference>
<sequence length="441" mass="48377">MSESNKLPTTALTPNASAAAPETGVNSEIIDCGAVPDAETIHEWPVLLVLAAIHFVHILDFMMIMPLGPEFFRLYEITPQQFGFLVTAYTFSAAICSFMAGFVVDRFDRKHALICFCSGFSLATLLCALSINYEMLLCSRAIAGMFGGLLSATIFSIIGDLIPASRRGKATGTVMSSFSFAAVAGMPAGLFLANMISWRVPFVVLALLGLIIILAAYRLLPSVKPHLHPAYQDVSPGVLNQFRNIFLNRNHVFAFLLIAMLMFSGYLVIPFISVYMVTNVGMHEDELPYLYFFGGLFSFFTANLFGRFTDRYDKRIMLGVLAILSLVPILWITHISKASLFMSLTATTLFMILVTGRIIPLMALVAACVRPHLRGSFMTFHMSIQQLSAGLGSLLAGSMMVMTVHGEMLHFDTVGMIAAVITVIGIFLVTQLKTIEELDKK</sequence>
<feature type="transmembrane region" description="Helical" evidence="6">
    <location>
        <begin position="316"/>
        <end position="334"/>
    </location>
</feature>
<evidence type="ECO:0000256" key="6">
    <source>
        <dbReference type="SAM" id="Phobius"/>
    </source>
</evidence>
<accession>A0A1I3YAT2</accession>
<dbReference type="PANTHER" id="PTHR43124:SF3">
    <property type="entry name" value="CHLORAMPHENICOL EFFLUX PUMP RV0191"/>
    <property type="match status" value="1"/>
</dbReference>
<dbReference type="CDD" id="cd17324">
    <property type="entry name" value="MFS_NepI_like"/>
    <property type="match status" value="1"/>
</dbReference>
<feature type="transmembrane region" description="Helical" evidence="6">
    <location>
        <begin position="202"/>
        <end position="220"/>
    </location>
</feature>
<feature type="transmembrane region" description="Helical" evidence="6">
    <location>
        <begin position="143"/>
        <end position="162"/>
    </location>
</feature>
<name>A0A1I3YAT2_9PROT</name>
<feature type="transmembrane region" description="Helical" evidence="6">
    <location>
        <begin position="411"/>
        <end position="432"/>
    </location>
</feature>
<comment type="subcellular location">
    <subcellularLocation>
        <location evidence="1">Cell membrane</location>
        <topology evidence="1">Multi-pass membrane protein</topology>
    </subcellularLocation>
</comment>
<feature type="transmembrane region" description="Helical" evidence="6">
    <location>
        <begin position="174"/>
        <end position="196"/>
    </location>
</feature>
<organism evidence="8 9">
    <name type="scientific">Nitrosomonas aestuarii</name>
    <dbReference type="NCBI Taxonomy" id="52441"/>
    <lineage>
        <taxon>Bacteria</taxon>
        <taxon>Pseudomonadati</taxon>
        <taxon>Pseudomonadota</taxon>
        <taxon>Betaproteobacteria</taxon>
        <taxon>Nitrosomonadales</taxon>
        <taxon>Nitrosomonadaceae</taxon>
        <taxon>Nitrosomonas</taxon>
    </lineage>
</organism>
<feature type="domain" description="Major facilitator superfamily (MFS) profile" evidence="7">
    <location>
        <begin position="46"/>
        <end position="433"/>
    </location>
</feature>
<evidence type="ECO:0000256" key="2">
    <source>
        <dbReference type="ARBA" id="ARBA00022475"/>
    </source>
</evidence>
<feature type="transmembrane region" description="Helical" evidence="6">
    <location>
        <begin position="84"/>
        <end position="104"/>
    </location>
</feature>
<proteinExistence type="predicted"/>
<evidence type="ECO:0000256" key="3">
    <source>
        <dbReference type="ARBA" id="ARBA00022692"/>
    </source>
</evidence>
<dbReference type="Proteomes" id="UP000199533">
    <property type="component" value="Unassembled WGS sequence"/>
</dbReference>
<dbReference type="PANTHER" id="PTHR43124">
    <property type="entry name" value="PURINE EFFLUX PUMP PBUE"/>
    <property type="match status" value="1"/>
</dbReference>
<dbReference type="InterPro" id="IPR011701">
    <property type="entry name" value="MFS"/>
</dbReference>
<evidence type="ECO:0000313" key="9">
    <source>
        <dbReference type="Proteomes" id="UP000199533"/>
    </source>
</evidence>
<keyword evidence="2" id="KW-1003">Cell membrane</keyword>
<dbReference type="PROSITE" id="PS50850">
    <property type="entry name" value="MFS"/>
    <property type="match status" value="1"/>
</dbReference>
<dbReference type="InterPro" id="IPR036259">
    <property type="entry name" value="MFS_trans_sf"/>
</dbReference>
<feature type="transmembrane region" description="Helical" evidence="6">
    <location>
        <begin position="340"/>
        <end position="366"/>
    </location>
</feature>